<gene>
    <name evidence="1" type="ORF">IPJ38_16050</name>
</gene>
<sequence>MNYVACPLSGQAVARTQLSLAQSDLYRRGLREPAAMAEALGQIMTRRGGNW</sequence>
<reference evidence="1 2" key="1">
    <citation type="submission" date="2020-10" db="EMBL/GenBank/DDBJ databases">
        <title>Connecting structure to function with the recovery of over 1000 high-quality activated sludge metagenome-assembled genomes encoding full-length rRNA genes using long-read sequencing.</title>
        <authorList>
            <person name="Singleton C.M."/>
            <person name="Petriglieri F."/>
            <person name="Kristensen J.M."/>
            <person name="Kirkegaard R.H."/>
            <person name="Michaelsen T.Y."/>
            <person name="Andersen M.H."/>
            <person name="Karst S.M."/>
            <person name="Dueholm M.S."/>
            <person name="Nielsen P.H."/>
            <person name="Albertsen M."/>
        </authorList>
    </citation>
    <scope>NUCLEOTIDE SEQUENCE [LARGE SCALE GENOMIC DNA]</scope>
    <source>
        <strain evidence="1">EsbW_18-Q3-R4-48_BATAC.463</strain>
    </source>
</reference>
<dbReference type="Proteomes" id="UP000739411">
    <property type="component" value="Unassembled WGS sequence"/>
</dbReference>
<dbReference type="EMBL" id="JADJMS010000042">
    <property type="protein sequence ID" value="MBK7416381.1"/>
    <property type="molecule type" value="Genomic_DNA"/>
</dbReference>
<name>A0A935KCW9_9RHOO</name>
<organism evidence="1 2">
    <name type="scientific">Candidatus Dechloromonas phosphorivorans</name>
    <dbReference type="NCBI Taxonomy" id="2899244"/>
    <lineage>
        <taxon>Bacteria</taxon>
        <taxon>Pseudomonadati</taxon>
        <taxon>Pseudomonadota</taxon>
        <taxon>Betaproteobacteria</taxon>
        <taxon>Rhodocyclales</taxon>
        <taxon>Azonexaceae</taxon>
        <taxon>Dechloromonas</taxon>
    </lineage>
</organism>
<dbReference type="AlphaFoldDB" id="A0A935KCW9"/>
<evidence type="ECO:0000313" key="1">
    <source>
        <dbReference type="EMBL" id="MBK7416381.1"/>
    </source>
</evidence>
<protein>
    <submittedName>
        <fullName evidence="1">Uncharacterized protein</fullName>
    </submittedName>
</protein>
<evidence type="ECO:0000313" key="2">
    <source>
        <dbReference type="Proteomes" id="UP000739411"/>
    </source>
</evidence>
<accession>A0A935KCW9</accession>
<comment type="caution">
    <text evidence="1">The sequence shown here is derived from an EMBL/GenBank/DDBJ whole genome shotgun (WGS) entry which is preliminary data.</text>
</comment>
<proteinExistence type="predicted"/>